<dbReference type="SUPFAM" id="SSF54821">
    <property type="entry name" value="Ribosomal protein S3 C-terminal domain"/>
    <property type="match status" value="1"/>
</dbReference>
<dbReference type="PANTHER" id="PTHR11760:SF19">
    <property type="entry name" value="SMALL RIBOSOMAL SUBUNIT PROTEIN US3C"/>
    <property type="match status" value="1"/>
</dbReference>
<comment type="function">
    <text evidence="5">Binds the lower part of the 30S subunit head. Binds mRNA in the 70S ribosome, positioning it for translation.</text>
</comment>
<dbReference type="STRING" id="1111676.MHC_05390"/>
<dbReference type="GO" id="GO:0003735">
    <property type="term" value="F:structural constituent of ribosome"/>
    <property type="evidence" value="ECO:0007669"/>
    <property type="project" value="InterPro"/>
</dbReference>
<evidence type="ECO:0000259" key="6">
    <source>
        <dbReference type="Pfam" id="PF00189"/>
    </source>
</evidence>
<evidence type="ECO:0000256" key="3">
    <source>
        <dbReference type="ARBA" id="ARBA00022980"/>
    </source>
</evidence>
<dbReference type="HOGENOM" id="CLU_058591_0_2_14"/>
<dbReference type="GO" id="GO:0022627">
    <property type="term" value="C:cytosolic small ribosomal subunit"/>
    <property type="evidence" value="ECO:0007669"/>
    <property type="project" value="TreeGrafter"/>
</dbReference>
<dbReference type="Pfam" id="PF00189">
    <property type="entry name" value="Ribosomal_S3_C"/>
    <property type="match status" value="1"/>
</dbReference>
<evidence type="ECO:0000256" key="1">
    <source>
        <dbReference type="ARBA" id="ARBA00010761"/>
    </source>
</evidence>
<dbReference type="Gene3D" id="3.30.300.20">
    <property type="match status" value="1"/>
</dbReference>
<dbReference type="GO" id="GO:0003729">
    <property type="term" value="F:mRNA binding"/>
    <property type="evidence" value="ECO:0007669"/>
    <property type="project" value="UniProtKB-UniRule"/>
</dbReference>
<gene>
    <name evidence="5 7" type="primary">rpsC</name>
    <name evidence="7" type="ordered locus">MHC_05390</name>
</gene>
<evidence type="ECO:0000256" key="5">
    <source>
        <dbReference type="HAMAP-Rule" id="MF_01309"/>
    </source>
</evidence>
<dbReference type="AlphaFoldDB" id="H6N8G0"/>
<proteinExistence type="inferred from homology"/>
<dbReference type="Proteomes" id="UP000009135">
    <property type="component" value="Chromosome"/>
</dbReference>
<dbReference type="InterPro" id="IPR036419">
    <property type="entry name" value="Ribosomal_S3_C_sf"/>
</dbReference>
<dbReference type="InterPro" id="IPR057258">
    <property type="entry name" value="Ribosomal_uS3"/>
</dbReference>
<dbReference type="Gene3D" id="3.30.1140.32">
    <property type="entry name" value="Ribosomal protein S3, C-terminal domain"/>
    <property type="match status" value="1"/>
</dbReference>
<dbReference type="InterPro" id="IPR001351">
    <property type="entry name" value="Ribosomal_uS3_C"/>
</dbReference>
<evidence type="ECO:0000256" key="2">
    <source>
        <dbReference type="ARBA" id="ARBA00022884"/>
    </source>
</evidence>
<keyword evidence="2" id="KW-0694">RNA-binding</keyword>
<evidence type="ECO:0000313" key="7">
    <source>
        <dbReference type="EMBL" id="AEW45932.1"/>
    </source>
</evidence>
<keyword evidence="3 5" id="KW-0689">Ribosomal protein</keyword>
<protein>
    <recommendedName>
        <fullName evidence="5">Small ribosomal subunit protein uS3</fullName>
    </recommendedName>
</protein>
<reference evidence="7 8" key="1">
    <citation type="journal article" date="2012" name="J. Bacteriol.">
        <title>Complete genome sequence of Mycoplasma haemocanis strain Illinois.</title>
        <authorList>
            <person name="do Nascimento N.C."/>
            <person name="Guimaraes A.M."/>
            <person name="Santos A.P."/>
            <person name="Sanmiguel P.J."/>
            <person name="Messick J.B."/>
        </authorList>
    </citation>
    <scope>NUCLEOTIDE SEQUENCE [LARGE SCALE GENOMIC DNA]</scope>
    <source>
        <strain evidence="7 8">Illinois</strain>
    </source>
</reference>
<sequence length="244" mass="27647">MGQKVNPNSLRFGLNKNWVSRWNSPDRSTSIKWLLEDEKVRKVLKERCRKAGVALIEIERFSNFGEKVTVFIYLHLAQPGLILSNDKELSLINKDLRIILGKSVEVKMDIKEFKNPSVSAEIIGQEVVDAIENRVPHRLVIKRLMKRAMMSGALGVKVKLSGRINGVEIARNEAYSDGSIPLSTLRADIDYSFQIAKRDYGVLGVKVWVNRGLYFGRYFMPLPSVAKTKSKGDSKDNKYIAATY</sequence>
<dbReference type="SUPFAM" id="SSF54814">
    <property type="entry name" value="Prokaryotic type KH domain (KH-domain type II)"/>
    <property type="match status" value="1"/>
</dbReference>
<keyword evidence="4 5" id="KW-0687">Ribonucleoprotein</keyword>
<dbReference type="OrthoDB" id="9806396at2"/>
<name>H6N8G0_MYCHN</name>
<comment type="subunit">
    <text evidence="5">Part of the 30S ribosomal subunit. Forms a tight complex with proteins S10 and S14.</text>
</comment>
<dbReference type="InterPro" id="IPR005704">
    <property type="entry name" value="Ribosomal_uS3_bac-typ"/>
</dbReference>
<accession>H6N8G0</accession>
<comment type="similarity">
    <text evidence="1 5">Belongs to the universal ribosomal protein uS3 family.</text>
</comment>
<dbReference type="KEGG" id="mhe:MHC_05390"/>
<organism evidence="7 8">
    <name type="scientific">Mycoplasma haemocanis (strain Illinois)</name>
    <dbReference type="NCBI Taxonomy" id="1111676"/>
    <lineage>
        <taxon>Bacteria</taxon>
        <taxon>Bacillati</taxon>
        <taxon>Mycoplasmatota</taxon>
        <taxon>Mollicutes</taxon>
        <taxon>Mycoplasmataceae</taxon>
        <taxon>Mycoplasma</taxon>
    </lineage>
</organism>
<dbReference type="InterPro" id="IPR009019">
    <property type="entry name" value="KH_sf_prok-type"/>
</dbReference>
<keyword evidence="8" id="KW-1185">Reference proteome</keyword>
<dbReference type="InterPro" id="IPR015946">
    <property type="entry name" value="KH_dom-like_a/b"/>
</dbReference>
<dbReference type="CDD" id="cd02412">
    <property type="entry name" value="KH-II_30S_S3"/>
    <property type="match status" value="1"/>
</dbReference>
<feature type="domain" description="Small ribosomal subunit protein uS3 C-terminal" evidence="6">
    <location>
        <begin position="129"/>
        <end position="209"/>
    </location>
</feature>
<dbReference type="GO" id="GO:0006412">
    <property type="term" value="P:translation"/>
    <property type="evidence" value="ECO:0007669"/>
    <property type="project" value="UniProtKB-UniRule"/>
</dbReference>
<dbReference type="EMBL" id="CP003199">
    <property type="protein sequence ID" value="AEW45932.1"/>
    <property type="molecule type" value="Genomic_DNA"/>
</dbReference>
<dbReference type="PANTHER" id="PTHR11760">
    <property type="entry name" value="30S/40S RIBOSOMAL PROTEIN S3"/>
    <property type="match status" value="1"/>
</dbReference>
<dbReference type="NCBIfam" id="TIGR01009">
    <property type="entry name" value="rpsC_bact"/>
    <property type="match status" value="1"/>
</dbReference>
<evidence type="ECO:0000313" key="8">
    <source>
        <dbReference type="Proteomes" id="UP000009135"/>
    </source>
</evidence>
<evidence type="ECO:0000256" key="4">
    <source>
        <dbReference type="ARBA" id="ARBA00023274"/>
    </source>
</evidence>
<dbReference type="HAMAP" id="MF_01309_B">
    <property type="entry name" value="Ribosomal_uS3_B"/>
    <property type="match status" value="1"/>
</dbReference>